<reference evidence="2 3" key="1">
    <citation type="journal article" date="2019" name="PLoS Biol.">
        <title>Sex chromosomes control vertical transmission of feminizing Wolbachia symbionts in an isopod.</title>
        <authorList>
            <person name="Becking T."/>
            <person name="Chebbi M.A."/>
            <person name="Giraud I."/>
            <person name="Moumen B."/>
            <person name="Laverre T."/>
            <person name="Caubet Y."/>
            <person name="Peccoud J."/>
            <person name="Gilbert C."/>
            <person name="Cordaux R."/>
        </authorList>
    </citation>
    <scope>NUCLEOTIDE SEQUENCE [LARGE SCALE GENOMIC DNA]</scope>
    <source>
        <strain evidence="2">ANa2</strain>
        <tissue evidence="2">Whole body excluding digestive tract and cuticle</tissue>
    </source>
</reference>
<comment type="similarity">
    <text evidence="1">Belongs to the UPF0462 family.</text>
</comment>
<keyword evidence="3" id="KW-1185">Reference proteome</keyword>
<comment type="caution">
    <text evidence="2">The sequence shown here is derived from an EMBL/GenBank/DDBJ whole genome shotgun (WGS) entry which is preliminary data.</text>
</comment>
<accession>A0A5N5TFI1</accession>
<dbReference type="Gene3D" id="2.60.40.1190">
    <property type="match status" value="1"/>
</dbReference>
<gene>
    <name evidence="2" type="ORF">Anas_07847</name>
</gene>
<evidence type="ECO:0000313" key="3">
    <source>
        <dbReference type="Proteomes" id="UP000326759"/>
    </source>
</evidence>
<dbReference type="Proteomes" id="UP000326759">
    <property type="component" value="Unassembled WGS sequence"/>
</dbReference>
<dbReference type="PANTHER" id="PTHR31475:SF5">
    <property type="entry name" value="UPF0462 PROTEIN C4ORF33 HOMOLOG"/>
    <property type="match status" value="1"/>
</dbReference>
<protein>
    <submittedName>
        <fullName evidence="2">Uncharacterized protein</fullName>
    </submittedName>
</protein>
<sequence length="202" mass="23266">MLRESSFTISTQWNGKPLKDKEKVKIILKGFEDSSDVLLRIESPFYNNPIPNGTPGQPLFGLWEYEVVEAFFLNKDEEYLEVEIGPYGHHIVLFLKGKRNILRHSYPLKVTSTREGNRWTGEALIPGDYFPPKVSKFNSYAVHNINGQRRYLALYPTDGSTDKVEFHDLRFFKDLDVGAFSPKLNEVKKMSEVWLSALKGAY</sequence>
<proteinExistence type="inferred from homology"/>
<dbReference type="EMBL" id="SEYY01002026">
    <property type="protein sequence ID" value="KAB7504987.1"/>
    <property type="molecule type" value="Genomic_DNA"/>
</dbReference>
<dbReference type="PANTHER" id="PTHR31475">
    <property type="entry name" value="UPF0462 PROTEIN"/>
    <property type="match status" value="1"/>
</dbReference>
<dbReference type="AlphaFoldDB" id="A0A5N5TFI1"/>
<dbReference type="OrthoDB" id="10056816at2759"/>
<evidence type="ECO:0000313" key="2">
    <source>
        <dbReference type="EMBL" id="KAB7504987.1"/>
    </source>
</evidence>
<evidence type="ECO:0000256" key="1">
    <source>
        <dbReference type="ARBA" id="ARBA00038085"/>
    </source>
</evidence>
<organism evidence="2 3">
    <name type="scientific">Armadillidium nasatum</name>
    <dbReference type="NCBI Taxonomy" id="96803"/>
    <lineage>
        <taxon>Eukaryota</taxon>
        <taxon>Metazoa</taxon>
        <taxon>Ecdysozoa</taxon>
        <taxon>Arthropoda</taxon>
        <taxon>Crustacea</taxon>
        <taxon>Multicrustacea</taxon>
        <taxon>Malacostraca</taxon>
        <taxon>Eumalacostraca</taxon>
        <taxon>Peracarida</taxon>
        <taxon>Isopoda</taxon>
        <taxon>Oniscidea</taxon>
        <taxon>Crinocheta</taxon>
        <taxon>Armadillidiidae</taxon>
        <taxon>Armadillidium</taxon>
    </lineage>
</organism>
<name>A0A5N5TFI1_9CRUS</name>